<evidence type="ECO:0000313" key="13">
    <source>
        <dbReference type="EMBL" id="KKT36996.1"/>
    </source>
</evidence>
<dbReference type="InterPro" id="IPR014729">
    <property type="entry name" value="Rossmann-like_a/b/a_fold"/>
</dbReference>
<dbReference type="Gene3D" id="3.30.1360.70">
    <property type="entry name" value="Arginyl tRNA synthetase N-terminal domain"/>
    <property type="match status" value="1"/>
</dbReference>
<evidence type="ECO:0000256" key="7">
    <source>
        <dbReference type="ARBA" id="ARBA00023146"/>
    </source>
</evidence>
<dbReference type="SMART" id="SM01016">
    <property type="entry name" value="Arg_tRNA_synt_N"/>
    <property type="match status" value="1"/>
</dbReference>
<dbReference type="Pfam" id="PF00750">
    <property type="entry name" value="tRNA-synt_1d"/>
    <property type="match status" value="2"/>
</dbReference>
<dbReference type="CDD" id="cd00671">
    <property type="entry name" value="ArgRS_core"/>
    <property type="match status" value="1"/>
</dbReference>
<evidence type="ECO:0000256" key="2">
    <source>
        <dbReference type="ARBA" id="ARBA00022490"/>
    </source>
</evidence>
<dbReference type="PROSITE" id="PS00178">
    <property type="entry name" value="AA_TRNA_LIGASE_I"/>
    <property type="match status" value="1"/>
</dbReference>
<comment type="subcellular location">
    <subcellularLocation>
        <location evidence="9">Cytoplasm</location>
    </subcellularLocation>
</comment>
<feature type="domain" description="Arginyl tRNA synthetase N-terminal" evidence="12">
    <location>
        <begin position="15"/>
        <end position="98"/>
    </location>
</feature>
<evidence type="ECO:0000313" key="14">
    <source>
        <dbReference type="Proteomes" id="UP000033815"/>
    </source>
</evidence>
<dbReference type="PRINTS" id="PR01038">
    <property type="entry name" value="TRNASYNTHARG"/>
</dbReference>
<keyword evidence="3 9" id="KW-0436">Ligase</keyword>
<keyword evidence="2 9" id="KW-0963">Cytoplasm</keyword>
<dbReference type="GO" id="GO:0005524">
    <property type="term" value="F:ATP binding"/>
    <property type="evidence" value="ECO:0007669"/>
    <property type="project" value="UniProtKB-UniRule"/>
</dbReference>
<evidence type="ECO:0000256" key="1">
    <source>
        <dbReference type="ARBA" id="ARBA00005594"/>
    </source>
</evidence>
<keyword evidence="7 9" id="KW-0030">Aminoacyl-tRNA synthetase</keyword>
<keyword evidence="4 9" id="KW-0547">Nucleotide-binding</keyword>
<proteinExistence type="inferred from homology"/>
<evidence type="ECO:0000256" key="5">
    <source>
        <dbReference type="ARBA" id="ARBA00022840"/>
    </source>
</evidence>
<dbReference type="InterPro" id="IPR009080">
    <property type="entry name" value="tRNAsynth_Ia_anticodon-bd"/>
</dbReference>
<dbReference type="SUPFAM" id="SSF52374">
    <property type="entry name" value="Nucleotidylyl transferase"/>
    <property type="match status" value="1"/>
</dbReference>
<evidence type="ECO:0000256" key="3">
    <source>
        <dbReference type="ARBA" id="ARBA00022598"/>
    </source>
</evidence>
<dbReference type="InterPro" id="IPR001412">
    <property type="entry name" value="aa-tRNA-synth_I_CS"/>
</dbReference>
<comment type="caution">
    <text evidence="13">The sequence shown here is derived from an EMBL/GenBank/DDBJ whole genome shotgun (WGS) entry which is preliminary data.</text>
</comment>
<keyword evidence="6 9" id="KW-0648">Protein biosynthesis</keyword>
<dbReference type="InterPro" id="IPR005148">
    <property type="entry name" value="Arg-tRNA-synth_N"/>
</dbReference>
<evidence type="ECO:0000259" key="12">
    <source>
        <dbReference type="SMART" id="SM01016"/>
    </source>
</evidence>
<gene>
    <name evidence="9" type="primary">argS</name>
    <name evidence="13" type="ORF">UW25_C0003G0002</name>
</gene>
<accession>A0A837I7U4</accession>
<evidence type="ECO:0000256" key="6">
    <source>
        <dbReference type="ARBA" id="ARBA00022917"/>
    </source>
</evidence>
<comment type="catalytic activity">
    <reaction evidence="8 9">
        <text>tRNA(Arg) + L-arginine + ATP = L-arginyl-tRNA(Arg) + AMP + diphosphate</text>
        <dbReference type="Rhea" id="RHEA:20301"/>
        <dbReference type="Rhea" id="RHEA-COMP:9658"/>
        <dbReference type="Rhea" id="RHEA-COMP:9673"/>
        <dbReference type="ChEBI" id="CHEBI:30616"/>
        <dbReference type="ChEBI" id="CHEBI:32682"/>
        <dbReference type="ChEBI" id="CHEBI:33019"/>
        <dbReference type="ChEBI" id="CHEBI:78442"/>
        <dbReference type="ChEBI" id="CHEBI:78513"/>
        <dbReference type="ChEBI" id="CHEBI:456215"/>
        <dbReference type="EC" id="6.1.1.19"/>
    </reaction>
</comment>
<dbReference type="AlphaFoldDB" id="A0A837I7U4"/>
<dbReference type="GO" id="GO:0006420">
    <property type="term" value="P:arginyl-tRNA aminoacylation"/>
    <property type="evidence" value="ECO:0007669"/>
    <property type="project" value="UniProtKB-UniRule"/>
</dbReference>
<dbReference type="Pfam" id="PF03485">
    <property type="entry name" value="Arg_tRNA_synt_N"/>
    <property type="match status" value="1"/>
</dbReference>
<dbReference type="InterPro" id="IPR008909">
    <property type="entry name" value="DALR_anticod-bd"/>
</dbReference>
<comment type="caution">
    <text evidence="9">Lacks conserved residue(s) required for the propagation of feature annotation.</text>
</comment>
<dbReference type="PANTHER" id="PTHR11956">
    <property type="entry name" value="ARGINYL-TRNA SYNTHETASE"/>
    <property type="match status" value="1"/>
</dbReference>
<comment type="subunit">
    <text evidence="9">Monomer.</text>
</comment>
<comment type="similarity">
    <text evidence="1 9 10">Belongs to the class-I aminoacyl-tRNA synthetase family.</text>
</comment>
<dbReference type="Proteomes" id="UP000033815">
    <property type="component" value="Unassembled WGS sequence"/>
</dbReference>
<dbReference type="Gene3D" id="3.40.50.620">
    <property type="entry name" value="HUPs"/>
    <property type="match status" value="1"/>
</dbReference>
<dbReference type="GO" id="GO:0005737">
    <property type="term" value="C:cytoplasm"/>
    <property type="evidence" value="ECO:0007669"/>
    <property type="project" value="UniProtKB-SubCell"/>
</dbReference>
<evidence type="ECO:0000259" key="11">
    <source>
        <dbReference type="SMART" id="SM00836"/>
    </source>
</evidence>
<dbReference type="PANTHER" id="PTHR11956:SF5">
    <property type="entry name" value="ARGININE--TRNA LIGASE, CYTOPLASMIC"/>
    <property type="match status" value="1"/>
</dbReference>
<dbReference type="EC" id="6.1.1.19" evidence="9"/>
<protein>
    <recommendedName>
        <fullName evidence="9">Arginine--tRNA ligase</fullName>
        <ecNumber evidence="9">6.1.1.19</ecNumber>
    </recommendedName>
    <alternativeName>
        <fullName evidence="9">Arginyl-tRNA synthetase</fullName>
        <shortName evidence="9">ArgRS</shortName>
    </alternativeName>
</protein>
<evidence type="ECO:0000256" key="9">
    <source>
        <dbReference type="HAMAP-Rule" id="MF_00123"/>
    </source>
</evidence>
<dbReference type="GO" id="GO:0004814">
    <property type="term" value="F:arginine-tRNA ligase activity"/>
    <property type="evidence" value="ECO:0007669"/>
    <property type="project" value="UniProtKB-UniRule"/>
</dbReference>
<dbReference type="HAMAP" id="MF_00123">
    <property type="entry name" value="Arg_tRNA_synth"/>
    <property type="match status" value="1"/>
</dbReference>
<evidence type="ECO:0000256" key="4">
    <source>
        <dbReference type="ARBA" id="ARBA00022741"/>
    </source>
</evidence>
<dbReference type="InterPro" id="IPR001278">
    <property type="entry name" value="Arg-tRNA-ligase"/>
</dbReference>
<evidence type="ECO:0000256" key="10">
    <source>
        <dbReference type="RuleBase" id="RU363038"/>
    </source>
</evidence>
<dbReference type="SUPFAM" id="SSF47323">
    <property type="entry name" value="Anticodon-binding domain of a subclass of class I aminoacyl-tRNA synthetases"/>
    <property type="match status" value="1"/>
</dbReference>
<dbReference type="Gene3D" id="1.10.730.10">
    <property type="entry name" value="Isoleucyl-tRNA Synthetase, Domain 1"/>
    <property type="match status" value="1"/>
</dbReference>
<sequence>MIGAWYAHFIKEMKEKIEAIVAEALEAIGVKAGVVHVERPADSSHGDYSTNTALVYGKKTGVSPRELAGKLVEKILETSSDEIEKIEVAGAGFINFFLTSSALESALEKGQTFSKSDERVNIEFISTNPTGELHIGHGRSAFFGDALARVLTLAGKEVTREFYINDSRESNQIRELGKTALGKGEQYKTPELEEKINKLDFNGMSEEEAGVKLAHAVQESNRKFIEKGLGAHFDVWYSEDKELRASGANEKMLERLKSRGLTYEKEGALWLRTSEYGDDEDRVVVRSDGTMTYFVADIAYHQNKFDRGFQTIIDVWGADHHGHVKRMQSVGRMLGWPKAQNDADQPVVFIAQMVSLKEDGVSSKMSKRAGNVILLRDLVEEFGIDVVRWFFSDRALNTQMTFDMALAREQSEKNPVFYAQYAHARLASIAEKCKGLKEGSANNFADLIKIPSARALSSKITEFSEVVAEISRDYNVHALAGYATSLATEANAFYRDVRVAEGDTFNPSALALAIRAKETLAETLALLGISAPTKM</sequence>
<dbReference type="InterPro" id="IPR035684">
    <property type="entry name" value="ArgRS_core"/>
</dbReference>
<dbReference type="SUPFAM" id="SSF55190">
    <property type="entry name" value="Arginyl-tRNA synthetase (ArgRS), N-terminal 'additional' domain"/>
    <property type="match status" value="1"/>
</dbReference>
<organism evidence="13 14">
    <name type="scientific">Candidatus Nomurabacteria bacterium GW2011_GWB1_44_12</name>
    <dbReference type="NCBI Taxonomy" id="1618748"/>
    <lineage>
        <taxon>Bacteria</taxon>
        <taxon>Candidatus Nomuraibacteriota</taxon>
    </lineage>
</organism>
<name>A0A837I7U4_9BACT</name>
<dbReference type="EMBL" id="LCHP01000003">
    <property type="protein sequence ID" value="KKT36996.1"/>
    <property type="molecule type" value="Genomic_DNA"/>
</dbReference>
<keyword evidence="5 9" id="KW-0067">ATP-binding</keyword>
<dbReference type="SMART" id="SM00836">
    <property type="entry name" value="DALR_1"/>
    <property type="match status" value="1"/>
</dbReference>
<evidence type="ECO:0000256" key="8">
    <source>
        <dbReference type="ARBA" id="ARBA00049339"/>
    </source>
</evidence>
<reference evidence="13 14" key="1">
    <citation type="journal article" date="2015" name="Nature">
        <title>rRNA introns, odd ribosomes, and small enigmatic genomes across a large radiation of phyla.</title>
        <authorList>
            <person name="Brown C.T."/>
            <person name="Hug L.A."/>
            <person name="Thomas B.C."/>
            <person name="Sharon I."/>
            <person name="Castelle C.J."/>
            <person name="Singh A."/>
            <person name="Wilkins M.J."/>
            <person name="Williams K.H."/>
            <person name="Banfield J.F."/>
        </authorList>
    </citation>
    <scope>NUCLEOTIDE SEQUENCE [LARGE SCALE GENOMIC DNA]</scope>
</reference>
<feature type="domain" description="DALR anticodon binding" evidence="11">
    <location>
        <begin position="419"/>
        <end position="535"/>
    </location>
</feature>
<dbReference type="Pfam" id="PF05746">
    <property type="entry name" value="DALR_1"/>
    <property type="match status" value="1"/>
</dbReference>
<dbReference type="InterPro" id="IPR036695">
    <property type="entry name" value="Arg-tRNA-synth_N_sf"/>
</dbReference>